<dbReference type="InterPro" id="IPR029066">
    <property type="entry name" value="PLP-binding_barrel"/>
</dbReference>
<feature type="domain" description="Orn/DAP/Arg decarboxylase 2 N-terminal" evidence="3">
    <location>
        <begin position="55"/>
        <end position="269"/>
    </location>
</feature>
<evidence type="ECO:0000259" key="3">
    <source>
        <dbReference type="Pfam" id="PF02784"/>
    </source>
</evidence>
<evidence type="ECO:0000256" key="2">
    <source>
        <dbReference type="ARBA" id="ARBA00022898"/>
    </source>
</evidence>
<evidence type="ECO:0000313" key="4">
    <source>
        <dbReference type="EMBL" id="KOF02306.1"/>
    </source>
</evidence>
<gene>
    <name evidence="4" type="ORF">OB69_12840</name>
</gene>
<comment type="caution">
    <text evidence="4">The sequence shown here is derived from an EMBL/GenBank/DDBJ whole genome shotgun (WGS) entry which is preliminary data.</text>
</comment>
<sequence>MKAKNQLPPLTPLTSPWMHKVMQSPTTIYQLMEEYGSPLNIHHIAPFFNNYTEYKTVFESYDLKHLVLFARKANKCQGFVEATKSSGMGVDTASYQELKQCIELGIQPEKLVVTAAIKSRKLIELAVKNSIVIILDNNDECELVQSVAEQLNMDAKVGVRVSGFSFKGSKLYSRFGFDIEGVADLVLNHFGKAKSLNRLVYCGIHFHLNGYSIDQRGEALHQSLDLALRLGLSGYKTHFIDMGGGLLINYLKKKSQWTHFIQTLQLAVQGKHREITFQNQGLGFSMIEEKLQGELNTYPYFNDKTKAVFLNGILSYSNRAGQSCADRIKAQGIEIRMEPGRSLLDQTGMTIAKVIFRKKDTLGNWLVGLEMNMTQMHSSSADFLLDPFILNQNQKDNEENTEVFFTGAYCLERDILLKRKIALNQLPAIGDLVVFVNTAGYMMHFFETEAHLFDLAKNLFFKPNNETVKFSDFKID</sequence>
<accession>A0A0L8AJ91</accession>
<evidence type="ECO:0000256" key="1">
    <source>
        <dbReference type="ARBA" id="ARBA00001933"/>
    </source>
</evidence>
<dbReference type="OrthoDB" id="9802241at2"/>
<dbReference type="RefSeq" id="WP_053224139.1">
    <property type="nucleotide sequence ID" value="NZ_JSVA01000014.1"/>
</dbReference>
<keyword evidence="5" id="KW-1185">Reference proteome</keyword>
<dbReference type="SUPFAM" id="SSF51419">
    <property type="entry name" value="PLP-binding barrel"/>
    <property type="match status" value="1"/>
</dbReference>
<dbReference type="SUPFAM" id="SSF50621">
    <property type="entry name" value="Alanine racemase C-terminal domain-like"/>
    <property type="match status" value="1"/>
</dbReference>
<name>A0A0L8AJ91_9BACT</name>
<dbReference type="InterPro" id="IPR009006">
    <property type="entry name" value="Ala_racemase/Decarboxylase_C"/>
</dbReference>
<dbReference type="Gene3D" id="2.40.37.10">
    <property type="entry name" value="Lyase, Ornithine Decarboxylase, Chain A, domain 1"/>
    <property type="match status" value="1"/>
</dbReference>
<dbReference type="PANTHER" id="PTHR43727">
    <property type="entry name" value="DIAMINOPIMELATE DECARBOXYLASE"/>
    <property type="match status" value="1"/>
</dbReference>
<dbReference type="GO" id="GO:0009089">
    <property type="term" value="P:lysine biosynthetic process via diaminopimelate"/>
    <property type="evidence" value="ECO:0007669"/>
    <property type="project" value="TreeGrafter"/>
</dbReference>
<comment type="cofactor">
    <cofactor evidence="1">
        <name>pyridoxal 5'-phosphate</name>
        <dbReference type="ChEBI" id="CHEBI:597326"/>
    </cofactor>
</comment>
<dbReference type="Proteomes" id="UP000036908">
    <property type="component" value="Unassembled WGS sequence"/>
</dbReference>
<dbReference type="InterPro" id="IPR022644">
    <property type="entry name" value="De-COase2_N"/>
</dbReference>
<evidence type="ECO:0000313" key="5">
    <source>
        <dbReference type="Proteomes" id="UP000036908"/>
    </source>
</evidence>
<organism evidence="4 5">
    <name type="scientific">Roseivirga seohaensis subsp. aquiponti</name>
    <dbReference type="NCBI Taxonomy" id="1566026"/>
    <lineage>
        <taxon>Bacteria</taxon>
        <taxon>Pseudomonadati</taxon>
        <taxon>Bacteroidota</taxon>
        <taxon>Cytophagia</taxon>
        <taxon>Cytophagales</taxon>
        <taxon>Roseivirgaceae</taxon>
        <taxon>Roseivirga</taxon>
    </lineage>
</organism>
<dbReference type="EMBL" id="JSVA01000014">
    <property type="protein sequence ID" value="KOF02306.1"/>
    <property type="molecule type" value="Genomic_DNA"/>
</dbReference>
<dbReference type="Pfam" id="PF02784">
    <property type="entry name" value="Orn_Arg_deC_N"/>
    <property type="match status" value="1"/>
</dbReference>
<dbReference type="PATRIC" id="fig|1566026.4.peg.865"/>
<reference evidence="5" key="1">
    <citation type="submission" date="2014-11" db="EMBL/GenBank/DDBJ databases">
        <title>Genome sequencing of Roseivirga sp. D-25.</title>
        <authorList>
            <person name="Selvaratnam C."/>
            <person name="Thevarajoo S."/>
            <person name="Goh K.M."/>
            <person name="Eee R."/>
            <person name="Chan K.-G."/>
            <person name="Chong C.S."/>
        </authorList>
    </citation>
    <scope>NUCLEOTIDE SEQUENCE [LARGE SCALE GENOMIC DNA]</scope>
    <source>
        <strain evidence="5">D-25</strain>
    </source>
</reference>
<dbReference type="GO" id="GO:0008836">
    <property type="term" value="F:diaminopimelate decarboxylase activity"/>
    <property type="evidence" value="ECO:0007669"/>
    <property type="project" value="TreeGrafter"/>
</dbReference>
<dbReference type="PANTHER" id="PTHR43727:SF2">
    <property type="entry name" value="GROUP IV DECARBOXYLASE"/>
    <property type="match status" value="1"/>
</dbReference>
<proteinExistence type="predicted"/>
<protein>
    <submittedName>
        <fullName evidence="4">Diaminopimelate decarboxylase</fullName>
    </submittedName>
</protein>
<dbReference type="Gene3D" id="3.20.20.10">
    <property type="entry name" value="Alanine racemase"/>
    <property type="match status" value="1"/>
</dbReference>
<keyword evidence="2" id="KW-0663">Pyridoxal phosphate</keyword>
<dbReference type="AlphaFoldDB" id="A0A0L8AJ91"/>